<keyword evidence="4" id="KW-1185">Reference proteome</keyword>
<feature type="compositionally biased region" description="Low complexity" evidence="1">
    <location>
        <begin position="81"/>
        <end position="133"/>
    </location>
</feature>
<dbReference type="Proteomes" id="UP000747542">
    <property type="component" value="Unassembled WGS sequence"/>
</dbReference>
<dbReference type="GO" id="GO:0005524">
    <property type="term" value="F:ATP binding"/>
    <property type="evidence" value="ECO:0007669"/>
    <property type="project" value="InterPro"/>
</dbReference>
<protein>
    <submittedName>
        <fullName evidence="3">Casein kinase I isoform gamma-1-like 2</fullName>
    </submittedName>
</protein>
<dbReference type="Pfam" id="PF07714">
    <property type="entry name" value="PK_Tyr_Ser-Thr"/>
    <property type="match status" value="1"/>
</dbReference>
<dbReference type="Gene3D" id="1.10.510.10">
    <property type="entry name" value="Transferase(Phosphotransferase) domain 1"/>
    <property type="match status" value="1"/>
</dbReference>
<evidence type="ECO:0000259" key="2">
    <source>
        <dbReference type="PROSITE" id="PS50011"/>
    </source>
</evidence>
<dbReference type="EMBL" id="JAHLQT010001548">
    <property type="protein sequence ID" value="KAG7177861.1"/>
    <property type="molecule type" value="Genomic_DNA"/>
</dbReference>
<accession>A0A8J5NBT0</accession>
<dbReference type="InterPro" id="IPR000719">
    <property type="entry name" value="Prot_kinase_dom"/>
</dbReference>
<dbReference type="SUPFAM" id="SSF56112">
    <property type="entry name" value="Protein kinase-like (PK-like)"/>
    <property type="match status" value="1"/>
</dbReference>
<gene>
    <name evidence="3" type="primary">Csnk1g1-L2</name>
    <name evidence="3" type="ORF">Hamer_G027496</name>
</gene>
<feature type="domain" description="Protein kinase" evidence="2">
    <location>
        <begin position="152"/>
        <end position="381"/>
    </location>
</feature>
<feature type="region of interest" description="Disordered" evidence="1">
    <location>
        <begin position="61"/>
        <end position="133"/>
    </location>
</feature>
<dbReference type="InterPro" id="IPR011009">
    <property type="entry name" value="Kinase-like_dom_sf"/>
</dbReference>
<proteinExistence type="predicted"/>
<dbReference type="AlphaFoldDB" id="A0A8J5NBT0"/>
<dbReference type="PANTHER" id="PTHR44329">
    <property type="entry name" value="SERINE/THREONINE-PROTEIN KINASE TNNI3K-RELATED"/>
    <property type="match status" value="1"/>
</dbReference>
<dbReference type="InterPro" id="IPR001245">
    <property type="entry name" value="Ser-Thr/Tyr_kinase_cat_dom"/>
</dbReference>
<keyword evidence="3" id="KW-0418">Kinase</keyword>
<dbReference type="PROSITE" id="PS50011">
    <property type="entry name" value="PROTEIN_KINASE_DOM"/>
    <property type="match status" value="1"/>
</dbReference>
<organism evidence="3 4">
    <name type="scientific">Homarus americanus</name>
    <name type="common">American lobster</name>
    <dbReference type="NCBI Taxonomy" id="6706"/>
    <lineage>
        <taxon>Eukaryota</taxon>
        <taxon>Metazoa</taxon>
        <taxon>Ecdysozoa</taxon>
        <taxon>Arthropoda</taxon>
        <taxon>Crustacea</taxon>
        <taxon>Multicrustacea</taxon>
        <taxon>Malacostraca</taxon>
        <taxon>Eumalacostraca</taxon>
        <taxon>Eucarida</taxon>
        <taxon>Decapoda</taxon>
        <taxon>Pleocyemata</taxon>
        <taxon>Astacidea</taxon>
        <taxon>Nephropoidea</taxon>
        <taxon>Nephropidae</taxon>
        <taxon>Homarus</taxon>
    </lineage>
</organism>
<sequence length="381" mass="41983">MMWQCCCQPGRRVGDDVVVLSSQGGGRDDVVVLSSPGEEVGDDVVVLSVRRRKVRRVLGCKTRRDDPPAPVEVSPEDLTTSSPLLSNHSSPHSSPHSPDSSTPSPMPSSHSPMPSSHSPMPSSHSPMPSSHSPDISNQFSFTWLSSDELQKIPLITVIREGKYGLIYLAVYNKELAVMKMYIKENQECFLNEMAAHISLNGIAGAPRLYAACPEAYALLLEYTGIPLEDYFSCCTLRKKLEVLIKIAERLGELHKKNIIHNNLKPHSITLTFQGEEPIIHLIDYRVASETGCLEKGNSLRRCKNPGYWLAPEFGKGGVPSPTTDTYSFAHLVIDVKNQIFHPLLQECLRMVAGATCGLNPLHRAPLPEVIGLIRSFLPLSD</sequence>
<comment type="caution">
    <text evidence="3">The sequence shown here is derived from an EMBL/GenBank/DDBJ whole genome shotgun (WGS) entry which is preliminary data.</text>
</comment>
<reference evidence="3" key="1">
    <citation type="journal article" date="2021" name="Sci. Adv.">
        <title>The American lobster genome reveals insights on longevity, neural, and immune adaptations.</title>
        <authorList>
            <person name="Polinski J.M."/>
            <person name="Zimin A.V."/>
            <person name="Clark K.F."/>
            <person name="Kohn A.B."/>
            <person name="Sadowski N."/>
            <person name="Timp W."/>
            <person name="Ptitsyn A."/>
            <person name="Khanna P."/>
            <person name="Romanova D.Y."/>
            <person name="Williams P."/>
            <person name="Greenwood S.J."/>
            <person name="Moroz L.L."/>
            <person name="Walt D.R."/>
            <person name="Bodnar A.G."/>
        </authorList>
    </citation>
    <scope>NUCLEOTIDE SEQUENCE</scope>
    <source>
        <strain evidence="3">GMGI-L3</strain>
    </source>
</reference>
<keyword evidence="3" id="KW-0808">Transferase</keyword>
<evidence type="ECO:0000313" key="3">
    <source>
        <dbReference type="EMBL" id="KAG7177861.1"/>
    </source>
</evidence>
<dbReference type="InterPro" id="IPR051681">
    <property type="entry name" value="Ser/Thr_Kinases-Pseudokinases"/>
</dbReference>
<name>A0A8J5NBT0_HOMAM</name>
<dbReference type="GO" id="GO:0004674">
    <property type="term" value="F:protein serine/threonine kinase activity"/>
    <property type="evidence" value="ECO:0007669"/>
    <property type="project" value="TreeGrafter"/>
</dbReference>
<evidence type="ECO:0000313" key="4">
    <source>
        <dbReference type="Proteomes" id="UP000747542"/>
    </source>
</evidence>
<evidence type="ECO:0000256" key="1">
    <source>
        <dbReference type="SAM" id="MobiDB-lite"/>
    </source>
</evidence>
<dbReference type="SMART" id="SM00220">
    <property type="entry name" value="S_TKc"/>
    <property type="match status" value="1"/>
</dbReference>